<gene>
    <name evidence="3" type="ORF">Ga0123462_0361</name>
</gene>
<dbReference type="RefSeq" id="WP_100264727.1">
    <property type="nucleotide sequence ID" value="NZ_CP018800.1"/>
</dbReference>
<evidence type="ECO:0000259" key="2">
    <source>
        <dbReference type="Pfam" id="PF09994"/>
    </source>
</evidence>
<evidence type="ECO:0000313" key="4">
    <source>
        <dbReference type="Proteomes" id="UP000231637"/>
    </source>
</evidence>
<dbReference type="PANTHER" id="PTHR33840">
    <property type="match status" value="1"/>
</dbReference>
<reference evidence="3 4" key="1">
    <citation type="submission" date="2016-12" db="EMBL/GenBank/DDBJ databases">
        <title>Isolation and genomic insights into novel planktonic Zetaproteobacteria from stratified waters of the Chesapeake Bay.</title>
        <authorList>
            <person name="McAllister S.M."/>
            <person name="Kato S."/>
            <person name="Chan C.S."/>
            <person name="Chiu B.K."/>
            <person name="Field E.K."/>
        </authorList>
    </citation>
    <scope>NUCLEOTIDE SEQUENCE [LARGE SCALE GENOMIC DNA]</scope>
    <source>
        <strain evidence="3 4">CP-8</strain>
    </source>
</reference>
<organism evidence="3 4">
    <name type="scientific">Mariprofundus ferrinatatus</name>
    <dbReference type="NCBI Taxonomy" id="1921087"/>
    <lineage>
        <taxon>Bacteria</taxon>
        <taxon>Pseudomonadati</taxon>
        <taxon>Pseudomonadota</taxon>
        <taxon>Candidatius Mariprofundia</taxon>
        <taxon>Mariprofundales</taxon>
        <taxon>Mariprofundaceae</taxon>
        <taxon>Mariprofundus</taxon>
    </lineage>
</organism>
<dbReference type="PANTHER" id="PTHR33840:SF1">
    <property type="entry name" value="TLE1 PHOSPHOLIPASE DOMAIN-CONTAINING PROTEIN"/>
    <property type="match status" value="1"/>
</dbReference>
<keyword evidence="1" id="KW-0812">Transmembrane</keyword>
<dbReference type="EMBL" id="CP018800">
    <property type="protein sequence ID" value="ATX81236.1"/>
    <property type="molecule type" value="Genomic_DNA"/>
</dbReference>
<feature type="transmembrane region" description="Helical" evidence="1">
    <location>
        <begin position="500"/>
        <end position="519"/>
    </location>
</feature>
<dbReference type="InterPro" id="IPR018712">
    <property type="entry name" value="Tle1-like_cat"/>
</dbReference>
<protein>
    <submittedName>
        <fullName evidence="3">Uncharacterized alpha/beta hydrolase domain (DUF2235)</fullName>
    </submittedName>
</protein>
<keyword evidence="4" id="KW-1185">Reference proteome</keyword>
<dbReference type="OrthoDB" id="4378831at2"/>
<keyword evidence="1" id="KW-1133">Transmembrane helix</keyword>
<feature type="transmembrane region" description="Helical" evidence="1">
    <location>
        <begin position="439"/>
        <end position="460"/>
    </location>
</feature>
<evidence type="ECO:0000313" key="3">
    <source>
        <dbReference type="EMBL" id="ATX81236.1"/>
    </source>
</evidence>
<dbReference type="Pfam" id="PF09994">
    <property type="entry name" value="T6SS_Tle1-like_cat"/>
    <property type="match status" value="1"/>
</dbReference>
<dbReference type="AlphaFoldDB" id="A0A2K8LAF5"/>
<feature type="domain" description="T6SS Phospholipase effector Tle1-like catalytic" evidence="2">
    <location>
        <begin position="3"/>
        <end position="287"/>
    </location>
</feature>
<dbReference type="Proteomes" id="UP000231637">
    <property type="component" value="Chromosome"/>
</dbReference>
<dbReference type="SUPFAM" id="SSF53474">
    <property type="entry name" value="alpha/beta-Hydrolases"/>
    <property type="match status" value="1"/>
</dbReference>
<keyword evidence="3" id="KW-0378">Hydrolase</keyword>
<dbReference type="GO" id="GO:0016787">
    <property type="term" value="F:hydrolase activity"/>
    <property type="evidence" value="ECO:0007669"/>
    <property type="project" value="UniProtKB-KW"/>
</dbReference>
<proteinExistence type="predicted"/>
<dbReference type="KEGG" id="mfn:Ga0123462_0361"/>
<dbReference type="InterPro" id="IPR029058">
    <property type="entry name" value="AB_hydrolase_fold"/>
</dbReference>
<name>A0A2K8LAF5_9PROT</name>
<keyword evidence="1" id="KW-0472">Membrane</keyword>
<evidence type="ECO:0000256" key="1">
    <source>
        <dbReference type="SAM" id="Phobius"/>
    </source>
</evidence>
<sequence>MSKNIILCADGTGNLGGSTPDTNVYKIYKAVDKHYSDDNTSEQIAFYDNGVGTQKNRVFRAFCGAFGWGFSRNVRDLYEYLARNYAPGDRVYLFGFSRGAATIRAFTGFIAACGLIDGKDLKRRDLKNLVEEKFKEYRKSKKGELRHIDEIKGVTHGTIDIQFVGVWDTVSALGFPRQKDAPDPLSLLIKTISPVVESITNVIAPHSFYNYDLTDNLRYAYHAMAIDDERAAFWPELWIEERIHKVSGKKDAKTTVEQVWFSGMHSNVGGGYGRAGIANVALYWMMKRPGLEELHFNDLAGSPDIAPEKELAATSVESDSHNHAIDKVFDESHALGRIYDSREGLAIYYRYHPREIEKLCKGERYDNSIPAITGDIKIHSSVIERIRHRTGHYAPGHLPGKFRVVDSSSSASYFLNPGNHDKWGETRKTINTYVLLRKWLYAAMFAFTAVIIGSAGKLWLAGKTYLGGDGIPGHIGDVLNYVLPDFFGGLIQMALIDQQYYLLGGVLVFASLLGLKLHLSKQTVNACEDLRHWLIDAIKAHEKTG</sequence>
<accession>A0A2K8LAF5</accession>